<proteinExistence type="predicted"/>
<evidence type="ECO:0000313" key="1">
    <source>
        <dbReference type="EMBL" id="KAL3777957.1"/>
    </source>
</evidence>
<reference evidence="1 2" key="1">
    <citation type="submission" date="2024-10" db="EMBL/GenBank/DDBJ databases">
        <title>Updated reference genomes for cyclostephanoid diatoms.</title>
        <authorList>
            <person name="Roberts W.R."/>
            <person name="Alverson A.J."/>
        </authorList>
    </citation>
    <scope>NUCLEOTIDE SEQUENCE [LARGE SCALE GENOMIC DNA]</scope>
    <source>
        <strain evidence="1 2">AJA010-31</strain>
    </source>
</reference>
<organism evidence="1 2">
    <name type="scientific">Cyclotella atomus</name>
    <dbReference type="NCBI Taxonomy" id="382360"/>
    <lineage>
        <taxon>Eukaryota</taxon>
        <taxon>Sar</taxon>
        <taxon>Stramenopiles</taxon>
        <taxon>Ochrophyta</taxon>
        <taxon>Bacillariophyta</taxon>
        <taxon>Coscinodiscophyceae</taxon>
        <taxon>Thalassiosirophycidae</taxon>
        <taxon>Stephanodiscales</taxon>
        <taxon>Stephanodiscaceae</taxon>
        <taxon>Cyclotella</taxon>
    </lineage>
</organism>
<dbReference type="InterPro" id="IPR036770">
    <property type="entry name" value="Ankyrin_rpt-contain_sf"/>
</dbReference>
<dbReference type="Gene3D" id="1.25.40.20">
    <property type="entry name" value="Ankyrin repeat-containing domain"/>
    <property type="match status" value="1"/>
</dbReference>
<keyword evidence="2" id="KW-1185">Reference proteome</keyword>
<protein>
    <submittedName>
        <fullName evidence="1">Uncharacterized protein</fullName>
    </submittedName>
</protein>
<name>A0ABD3NQ21_9STRA</name>
<evidence type="ECO:0000313" key="2">
    <source>
        <dbReference type="Proteomes" id="UP001530400"/>
    </source>
</evidence>
<sequence length="396" mass="45022">MFSPDSKQRLPIHLAIRKEVGIDTVKALIESIPKESSQYSIEKMLLHLDSSNSTPILLATKVNAGNREEIIKYLARLDTSGKSLLKHKCISKKENTSAAPLKYVATRESMFVDDGLHSPDDLLRFMIVRTYWAKMKELMADLYNIDDFTIERDESHECLLQAAIICHEMFGSAKMVSSIISAIIRNGLFQANYRDSFGNSTLHITCLSGTSKFDQILKLGQRETSYGINGEDCTLMEHLIKTNADSFTNFVERNNFGDIPLHCAIRAGKDILHIKQLLRALEQSARVPTQKRELPIHLALKCGCTYDIIMVLWRAYTDGALVPDKSTGLFLFQLTAVKDASSQFAVSTRTQHLRGKSKKQLPKRYNGDYNELKRVSLCYFFLRERPDVIRFFQPSR</sequence>
<dbReference type="AlphaFoldDB" id="A0ABD3NQ21"/>
<dbReference type="Proteomes" id="UP001530400">
    <property type="component" value="Unassembled WGS sequence"/>
</dbReference>
<dbReference type="SUPFAM" id="SSF48403">
    <property type="entry name" value="Ankyrin repeat"/>
    <property type="match status" value="1"/>
</dbReference>
<accession>A0ABD3NQ21</accession>
<comment type="caution">
    <text evidence="1">The sequence shown here is derived from an EMBL/GenBank/DDBJ whole genome shotgun (WGS) entry which is preliminary data.</text>
</comment>
<gene>
    <name evidence="1" type="ORF">ACHAWO_011773</name>
</gene>
<dbReference type="EMBL" id="JALLPJ020001015">
    <property type="protein sequence ID" value="KAL3777957.1"/>
    <property type="molecule type" value="Genomic_DNA"/>
</dbReference>